<dbReference type="PANTHER" id="PTHR32294">
    <property type="entry name" value="DNA POLYMERASE III SUBUNIT ALPHA"/>
    <property type="match status" value="1"/>
</dbReference>
<dbReference type="InterPro" id="IPR004013">
    <property type="entry name" value="PHP_dom"/>
</dbReference>
<evidence type="ECO:0000256" key="8">
    <source>
        <dbReference type="ARBA" id="ARBA00022932"/>
    </source>
</evidence>
<dbReference type="Pfam" id="PF14579">
    <property type="entry name" value="HHH_6"/>
    <property type="match status" value="1"/>
</dbReference>
<dbReference type="FunFam" id="1.10.10.1600:FF:000001">
    <property type="entry name" value="DNA polymerase III subunit alpha"/>
    <property type="match status" value="1"/>
</dbReference>
<dbReference type="InterPro" id="IPR004365">
    <property type="entry name" value="NA-bd_OB_tRNA"/>
</dbReference>
<dbReference type="NCBIfam" id="NF004226">
    <property type="entry name" value="PRK05673.1"/>
    <property type="match status" value="1"/>
</dbReference>
<dbReference type="InterPro" id="IPR003141">
    <property type="entry name" value="Pol/His_phosphatase_N"/>
</dbReference>
<dbReference type="InterPro" id="IPR004805">
    <property type="entry name" value="DnaE2/DnaE/PolC"/>
</dbReference>
<dbReference type="GO" id="GO:0008408">
    <property type="term" value="F:3'-5' exonuclease activity"/>
    <property type="evidence" value="ECO:0007669"/>
    <property type="project" value="InterPro"/>
</dbReference>
<evidence type="ECO:0000256" key="7">
    <source>
        <dbReference type="ARBA" id="ARBA00022705"/>
    </source>
</evidence>
<keyword evidence="5" id="KW-0808">Transferase</keyword>
<name>A0A285BU94_9PROT</name>
<dbReference type="GO" id="GO:0003887">
    <property type="term" value="F:DNA-directed DNA polymerase activity"/>
    <property type="evidence" value="ECO:0007669"/>
    <property type="project" value="UniProtKB-KW"/>
</dbReference>
<dbReference type="InterPro" id="IPR049821">
    <property type="entry name" value="PolIIIA_DnaE1_PHP"/>
</dbReference>
<dbReference type="Proteomes" id="UP000242498">
    <property type="component" value="Chromosome I"/>
</dbReference>
<evidence type="ECO:0000256" key="1">
    <source>
        <dbReference type="ARBA" id="ARBA00004496"/>
    </source>
</evidence>
<dbReference type="Pfam" id="PF02811">
    <property type="entry name" value="PHP"/>
    <property type="match status" value="1"/>
</dbReference>
<dbReference type="PANTHER" id="PTHR32294:SF0">
    <property type="entry name" value="DNA POLYMERASE III SUBUNIT ALPHA"/>
    <property type="match status" value="1"/>
</dbReference>
<dbReference type="InterPro" id="IPR048472">
    <property type="entry name" value="DNA_pol_IIIA_C"/>
</dbReference>
<comment type="subcellular location">
    <subcellularLocation>
        <location evidence="1">Cytoplasm</location>
    </subcellularLocation>
</comment>
<dbReference type="GO" id="GO:0003676">
    <property type="term" value="F:nucleic acid binding"/>
    <property type="evidence" value="ECO:0007669"/>
    <property type="project" value="InterPro"/>
</dbReference>
<dbReference type="Pfam" id="PF07733">
    <property type="entry name" value="DNA_pol3_alpha"/>
    <property type="match status" value="1"/>
</dbReference>
<dbReference type="Pfam" id="PF20914">
    <property type="entry name" value="DNA_pol_IIIA_C"/>
    <property type="match status" value="1"/>
</dbReference>
<dbReference type="InterPro" id="IPR029460">
    <property type="entry name" value="DNAPol_HHH"/>
</dbReference>
<dbReference type="NCBIfam" id="TIGR00594">
    <property type="entry name" value="polc"/>
    <property type="match status" value="1"/>
</dbReference>
<dbReference type="Pfam" id="PF01336">
    <property type="entry name" value="tRNA_anti-codon"/>
    <property type="match status" value="1"/>
</dbReference>
<sequence length="1168" mass="131907">MPIKPAFIHLRMHSEYSILDSTIRIHDVVKKAVADQMPALALTDLANLFGLVKFYQAAYKNGIKPILGCDIWIANESDRSKPIRLLVLCQTHAGYLLLSRLLSRAYRENQSQNRAEIKESWLQSDDWGTDGLIALSGARLGDIGLSLLQNNILQAEIQVQKWANLFPDRFYLEIQRDGHANEAMLIQHSLALAKKFNLPVVATQAVQFLNAEDYQAHEARVCIAEGYILEDKRRQKNFTEQQYFKTQAEMTQLFADIPAALTNTIEIAKRCNLVLELGVNRLPLFPTPNNESLDQYLRSQAEIGLIKRMTSLFPDAKVRNARITQYQSRLEFEVNTIIQMGFAGYFLIVADFINWAKHNNVPVGPGRGSGAGSLVAYSLGITDLDPLRYDLLFERFLNPERISMPDFDIDFCQDRRELVIEYVKQRYGIGKVSQIATFGTMAAKAVIRDIGRVMDLPYNFVDQLAKLIPFEIGMTLKKARQLEPQLNQRAEEEEDVHNLLELAESLEGITRNVGMHAGGVLIASSEITDFCPIYCTESGDSVVSQLDKDDVEKIGLVKFDFLGLRTLTILDRAVGYIRQLHPNIDSPESRLFSLETLPLDDDATYALMRKGNAVGIFQFESRGMIDLLQKAKPDRFEDIIALVALYRPGPMDLIPEFIDRKHGRKQIEYLDPRLEPILGPTYGIMIYQEQVMQIAQVIGGYSLGSADLLRRAMGKKKVEEMAQQRDIFVSGAINNGLSEDKATELFGLMEKFAGYGFNKSHAAAYALIAFQTAYLKAHYPAEFMAACLSADMDDTDKVHIFVEDSIANGIIILPPDINLSDYRFIPVDSKNIRFGLGAVKGTGESAVNSIIAVRRQTGTFTDLFDFCNRVDRRIANRRVMESLIRVGAFDIINPNRASLMASVGLAIESAEQASQSSNQINLFGETSNDAQMQPQLIQAESWHDREKLHQEKIGLGYYFSGHPFDTYASELKHFICTRLDRLNPQREPQLLAGIIHSIRTQMTRRGKMGVISLDDGKARIEVVIFSELFDANRTWLKEDQLLIAEAKISMRGYNGDEEDGLRITAERLYNLAAIRSRFAKQIKIYCNLLTLDQLSGLRKLLIPFSTQTQKSITDFCPITVVYRNNIASGELELGNDWRVHLHDDLLQSLNTHFRTENVEIVYSKNNKS</sequence>
<dbReference type="CDD" id="cd04485">
    <property type="entry name" value="DnaE_OBF"/>
    <property type="match status" value="1"/>
</dbReference>
<evidence type="ECO:0000313" key="11">
    <source>
        <dbReference type="EMBL" id="SNX58779.1"/>
    </source>
</evidence>
<dbReference type="CDD" id="cd07433">
    <property type="entry name" value="PHP_PolIIIA_DnaE1"/>
    <property type="match status" value="1"/>
</dbReference>
<dbReference type="InterPro" id="IPR016195">
    <property type="entry name" value="Pol/histidinol_Pase-like"/>
</dbReference>
<dbReference type="GO" id="GO:0006260">
    <property type="term" value="P:DNA replication"/>
    <property type="evidence" value="ECO:0007669"/>
    <property type="project" value="UniProtKB-KW"/>
</dbReference>
<dbReference type="InterPro" id="IPR041931">
    <property type="entry name" value="DNA_pol3_alpha_thumb_dom"/>
</dbReference>
<dbReference type="AlphaFoldDB" id="A0A285BU94"/>
<keyword evidence="8" id="KW-0239">DNA-directed DNA polymerase</keyword>
<dbReference type="InterPro" id="IPR040982">
    <property type="entry name" value="DNA_pol3_finger"/>
</dbReference>
<dbReference type="OrthoDB" id="9803237at2"/>
<dbReference type="SMART" id="SM00481">
    <property type="entry name" value="POLIIIAc"/>
    <property type="match status" value="1"/>
</dbReference>
<evidence type="ECO:0000259" key="10">
    <source>
        <dbReference type="SMART" id="SM00481"/>
    </source>
</evidence>
<organism evidence="11 12">
    <name type="scientific">Nitrosomonas ureae</name>
    <dbReference type="NCBI Taxonomy" id="44577"/>
    <lineage>
        <taxon>Bacteria</taxon>
        <taxon>Pseudomonadati</taxon>
        <taxon>Pseudomonadota</taxon>
        <taxon>Betaproteobacteria</taxon>
        <taxon>Nitrosomonadales</taxon>
        <taxon>Nitrosomonadaceae</taxon>
        <taxon>Nitrosomonas</taxon>
    </lineage>
</organism>
<dbReference type="Pfam" id="PF17657">
    <property type="entry name" value="DNA_pol3_finger"/>
    <property type="match status" value="1"/>
</dbReference>
<feature type="domain" description="Polymerase/histidinol phosphatase N-terminal" evidence="10">
    <location>
        <begin position="8"/>
        <end position="75"/>
    </location>
</feature>
<reference evidence="11 12" key="1">
    <citation type="submission" date="2017-08" db="EMBL/GenBank/DDBJ databases">
        <authorList>
            <person name="de Groot N.N."/>
        </authorList>
    </citation>
    <scope>NUCLEOTIDE SEQUENCE [LARGE SCALE GENOMIC DNA]</scope>
    <source>
        <strain evidence="11 12">Nm15</strain>
    </source>
</reference>
<dbReference type="Gene3D" id="3.20.20.140">
    <property type="entry name" value="Metal-dependent hydrolases"/>
    <property type="match status" value="1"/>
</dbReference>
<dbReference type="EC" id="2.7.7.7" evidence="2"/>
<dbReference type="EMBL" id="LT907782">
    <property type="protein sequence ID" value="SNX58779.1"/>
    <property type="molecule type" value="Genomic_DNA"/>
</dbReference>
<dbReference type="SUPFAM" id="SSF89550">
    <property type="entry name" value="PHP domain-like"/>
    <property type="match status" value="1"/>
</dbReference>
<evidence type="ECO:0000256" key="2">
    <source>
        <dbReference type="ARBA" id="ARBA00012417"/>
    </source>
</evidence>
<keyword evidence="4" id="KW-0963">Cytoplasm</keyword>
<dbReference type="GO" id="GO:0005737">
    <property type="term" value="C:cytoplasm"/>
    <property type="evidence" value="ECO:0007669"/>
    <property type="project" value="UniProtKB-SubCell"/>
</dbReference>
<dbReference type="Gene3D" id="1.10.10.1600">
    <property type="entry name" value="Bacterial DNA polymerase III alpha subunit, thumb domain"/>
    <property type="match status" value="1"/>
</dbReference>
<gene>
    <name evidence="11" type="ORF">SAMN06296273_0249</name>
</gene>
<evidence type="ECO:0000256" key="4">
    <source>
        <dbReference type="ARBA" id="ARBA00022490"/>
    </source>
</evidence>
<keyword evidence="7" id="KW-0235">DNA replication</keyword>
<proteinExistence type="predicted"/>
<evidence type="ECO:0000256" key="3">
    <source>
        <dbReference type="ARBA" id="ARBA00019114"/>
    </source>
</evidence>
<evidence type="ECO:0000256" key="9">
    <source>
        <dbReference type="ARBA" id="ARBA00049244"/>
    </source>
</evidence>
<evidence type="ECO:0000256" key="6">
    <source>
        <dbReference type="ARBA" id="ARBA00022695"/>
    </source>
</evidence>
<accession>A0A285BU94</accession>
<evidence type="ECO:0000313" key="12">
    <source>
        <dbReference type="Proteomes" id="UP000242498"/>
    </source>
</evidence>
<dbReference type="RefSeq" id="WP_096294215.1">
    <property type="nucleotide sequence ID" value="NZ_LT907782.1"/>
</dbReference>
<dbReference type="InterPro" id="IPR011708">
    <property type="entry name" value="DNA_pol3_alpha_NTPase_dom"/>
</dbReference>
<protein>
    <recommendedName>
        <fullName evidence="3">DNA polymerase III subunit alpha</fullName>
        <ecNumber evidence="2">2.7.7.7</ecNumber>
    </recommendedName>
</protein>
<evidence type="ECO:0000256" key="5">
    <source>
        <dbReference type="ARBA" id="ARBA00022679"/>
    </source>
</evidence>
<keyword evidence="6" id="KW-0548">Nucleotidyltransferase</keyword>
<dbReference type="Gene3D" id="1.10.150.870">
    <property type="match status" value="1"/>
</dbReference>
<comment type="catalytic activity">
    <reaction evidence="9">
        <text>DNA(n) + a 2'-deoxyribonucleoside 5'-triphosphate = DNA(n+1) + diphosphate</text>
        <dbReference type="Rhea" id="RHEA:22508"/>
        <dbReference type="Rhea" id="RHEA-COMP:17339"/>
        <dbReference type="Rhea" id="RHEA-COMP:17340"/>
        <dbReference type="ChEBI" id="CHEBI:33019"/>
        <dbReference type="ChEBI" id="CHEBI:61560"/>
        <dbReference type="ChEBI" id="CHEBI:173112"/>
        <dbReference type="EC" id="2.7.7.7"/>
    </reaction>
</comment>